<dbReference type="InterPro" id="IPR044717">
    <property type="entry name" value="NIC1"/>
</dbReference>
<dbReference type="Pfam" id="PF00857">
    <property type="entry name" value="Isochorismatase"/>
    <property type="match status" value="1"/>
</dbReference>
<feature type="domain" description="Isochorismatase-like" evidence="1">
    <location>
        <begin position="33"/>
        <end position="203"/>
    </location>
</feature>
<proteinExistence type="predicted"/>
<evidence type="ECO:0000313" key="3">
    <source>
        <dbReference type="Proteomes" id="UP000321523"/>
    </source>
</evidence>
<dbReference type="PANTHER" id="PTHR47297">
    <property type="match status" value="1"/>
</dbReference>
<dbReference type="Gene3D" id="3.40.50.850">
    <property type="entry name" value="Isochorismatase-like"/>
    <property type="match status" value="1"/>
</dbReference>
<sequence length="244" mass="25851">MPDTIFVDTSLDVVEQTFPIALGRFDPAAKPTGLVIVDEVNGFCTVGAGPLAPASPNEQVSRMIAETVALARRFEAAEWPILAFLDTHIPGKAEPPYPPHCEIGTGQENLVAELEWLGAAPNATLVRKDCINGFIGAIKPDGSNLLLEWIAGNGLKSVLVVGICTDICVMDFVLTLLSARNHGMAASLEDVVVYEPACATYDLPPQVACDLGLPETAAHPQRQAHRVGLYLMASRGALLAGELA</sequence>
<dbReference type="Proteomes" id="UP000321523">
    <property type="component" value="Unassembled WGS sequence"/>
</dbReference>
<dbReference type="InterPro" id="IPR000868">
    <property type="entry name" value="Isochorismatase-like_dom"/>
</dbReference>
<dbReference type="OrthoDB" id="9796485at2"/>
<reference evidence="2 3" key="1">
    <citation type="submission" date="2019-07" db="EMBL/GenBank/DDBJ databases">
        <title>Whole genome shotgun sequence of Skermanella aerolata NBRC 106429.</title>
        <authorList>
            <person name="Hosoyama A."/>
            <person name="Uohara A."/>
            <person name="Ohji S."/>
            <person name="Ichikawa N."/>
        </authorList>
    </citation>
    <scope>NUCLEOTIDE SEQUENCE [LARGE SCALE GENOMIC DNA]</scope>
    <source>
        <strain evidence="2 3">NBRC 106429</strain>
    </source>
</reference>
<name>A0A512DQR9_9PROT</name>
<dbReference type="EMBL" id="BJYZ01000013">
    <property type="protein sequence ID" value="GEO38831.1"/>
    <property type="molecule type" value="Genomic_DNA"/>
</dbReference>
<accession>A0A512DQR9</accession>
<dbReference type="AlphaFoldDB" id="A0A512DQR9"/>
<gene>
    <name evidence="2" type="ORF">SAE02_29790</name>
</gene>
<dbReference type="GO" id="GO:0019365">
    <property type="term" value="P:pyridine nucleotide salvage"/>
    <property type="evidence" value="ECO:0007669"/>
    <property type="project" value="InterPro"/>
</dbReference>
<dbReference type="RefSeq" id="WP_044429241.1">
    <property type="nucleotide sequence ID" value="NZ_BJYZ01000013.1"/>
</dbReference>
<dbReference type="GO" id="GO:0008936">
    <property type="term" value="F:nicotinamidase activity"/>
    <property type="evidence" value="ECO:0007669"/>
    <property type="project" value="InterPro"/>
</dbReference>
<organism evidence="2 3">
    <name type="scientific">Skermanella aerolata</name>
    <dbReference type="NCBI Taxonomy" id="393310"/>
    <lineage>
        <taxon>Bacteria</taxon>
        <taxon>Pseudomonadati</taxon>
        <taxon>Pseudomonadota</taxon>
        <taxon>Alphaproteobacteria</taxon>
        <taxon>Rhodospirillales</taxon>
        <taxon>Azospirillaceae</taxon>
        <taxon>Skermanella</taxon>
    </lineage>
</organism>
<dbReference type="InterPro" id="IPR036380">
    <property type="entry name" value="Isochorismatase-like_sf"/>
</dbReference>
<evidence type="ECO:0000313" key="2">
    <source>
        <dbReference type="EMBL" id="GEO38831.1"/>
    </source>
</evidence>
<dbReference type="SUPFAM" id="SSF52499">
    <property type="entry name" value="Isochorismatase-like hydrolases"/>
    <property type="match status" value="1"/>
</dbReference>
<dbReference type="CDD" id="cd00431">
    <property type="entry name" value="cysteine_hydrolases"/>
    <property type="match status" value="1"/>
</dbReference>
<keyword evidence="3" id="KW-1185">Reference proteome</keyword>
<evidence type="ECO:0000259" key="1">
    <source>
        <dbReference type="Pfam" id="PF00857"/>
    </source>
</evidence>
<protein>
    <submittedName>
        <fullName evidence="2">Nicotinamidase</fullName>
    </submittedName>
</protein>
<comment type="caution">
    <text evidence="2">The sequence shown here is derived from an EMBL/GenBank/DDBJ whole genome shotgun (WGS) entry which is preliminary data.</text>
</comment>
<dbReference type="PANTHER" id="PTHR47297:SF2">
    <property type="entry name" value="OS02G0606800 PROTEIN"/>
    <property type="match status" value="1"/>
</dbReference>